<feature type="coiled-coil region" evidence="1">
    <location>
        <begin position="63"/>
        <end position="167"/>
    </location>
</feature>
<protein>
    <submittedName>
        <fullName evidence="3">Uncharacterized protein</fullName>
    </submittedName>
</protein>
<evidence type="ECO:0000313" key="4">
    <source>
        <dbReference type="Proteomes" id="UP000319160"/>
    </source>
</evidence>
<accession>A0A553HWD2</accession>
<keyword evidence="4" id="KW-1185">Reference proteome</keyword>
<dbReference type="STRING" id="2512241.A0A553HWD2"/>
<name>A0A553HWD2_9PEZI</name>
<evidence type="ECO:0000313" key="3">
    <source>
        <dbReference type="EMBL" id="TRX92255.1"/>
    </source>
</evidence>
<keyword evidence="1" id="KW-0175">Coiled coil</keyword>
<gene>
    <name evidence="3" type="ORF">FHL15_006870</name>
</gene>
<dbReference type="OrthoDB" id="4741350at2759"/>
<organism evidence="3 4">
    <name type="scientific">Xylaria flabelliformis</name>
    <dbReference type="NCBI Taxonomy" id="2512241"/>
    <lineage>
        <taxon>Eukaryota</taxon>
        <taxon>Fungi</taxon>
        <taxon>Dikarya</taxon>
        <taxon>Ascomycota</taxon>
        <taxon>Pezizomycotina</taxon>
        <taxon>Sordariomycetes</taxon>
        <taxon>Xylariomycetidae</taxon>
        <taxon>Xylariales</taxon>
        <taxon>Xylariaceae</taxon>
        <taxon>Xylaria</taxon>
    </lineage>
</organism>
<comment type="caution">
    <text evidence="3">The sequence shown here is derived from an EMBL/GenBank/DDBJ whole genome shotgun (WGS) entry which is preliminary data.</text>
</comment>
<feature type="region of interest" description="Disordered" evidence="2">
    <location>
        <begin position="1"/>
        <end position="32"/>
    </location>
</feature>
<dbReference type="Proteomes" id="UP000319160">
    <property type="component" value="Unassembled WGS sequence"/>
</dbReference>
<dbReference type="EMBL" id="VFLP01000038">
    <property type="protein sequence ID" value="TRX92255.1"/>
    <property type="molecule type" value="Genomic_DNA"/>
</dbReference>
<sequence length="219" mass="26086">MPDYDYIKVSTTSGEPRFARSHSFSHHHRPRHFRPRCPDNCACVSSEDWNSLTERERNTRSANETLTRENQTLKTDIRAMIKENRRLQGTNRDQQDEIESLKAHHLREEDNAGKFRRRMAALKAEIDSKDVALHELKKDKDLADIRVRELSQTVTDQSTEVTQLKDEISLLRRIHNKDQYDLGVRTEEVREAWSLVRDLQRQLRKCRDPFSFRRRWDFA</sequence>
<evidence type="ECO:0000256" key="1">
    <source>
        <dbReference type="SAM" id="Coils"/>
    </source>
</evidence>
<evidence type="ECO:0000256" key="2">
    <source>
        <dbReference type="SAM" id="MobiDB-lite"/>
    </source>
</evidence>
<reference evidence="4" key="1">
    <citation type="submission" date="2019-06" db="EMBL/GenBank/DDBJ databases">
        <title>Draft genome sequence of the griseofulvin-producing fungus Xylaria cubensis strain G536.</title>
        <authorList>
            <person name="Mead M.E."/>
            <person name="Raja H.A."/>
            <person name="Steenwyk J.L."/>
            <person name="Knowles S.L."/>
            <person name="Oberlies N.H."/>
            <person name="Rokas A."/>
        </authorList>
    </citation>
    <scope>NUCLEOTIDE SEQUENCE [LARGE SCALE GENOMIC DNA]</scope>
    <source>
        <strain evidence="4">G536</strain>
    </source>
</reference>
<feature type="compositionally biased region" description="Basic residues" evidence="2">
    <location>
        <begin position="19"/>
        <end position="32"/>
    </location>
</feature>
<proteinExistence type="predicted"/>
<dbReference type="AlphaFoldDB" id="A0A553HWD2"/>